<proteinExistence type="predicted"/>
<keyword evidence="2" id="KW-1003">Cell membrane</keyword>
<evidence type="ECO:0000313" key="7">
    <source>
        <dbReference type="EMBL" id="HGK24490.1"/>
    </source>
</evidence>
<dbReference type="PANTHER" id="PTHR43723">
    <property type="entry name" value="COBALT TRANSPORT PROTEIN CBIQ"/>
    <property type="match status" value="1"/>
</dbReference>
<dbReference type="NCBIfam" id="TIGR02454">
    <property type="entry name" value="ECF_T_CbiQ"/>
    <property type="match status" value="1"/>
</dbReference>
<dbReference type="Pfam" id="PF02361">
    <property type="entry name" value="CbiQ"/>
    <property type="match status" value="1"/>
</dbReference>
<evidence type="ECO:0000256" key="3">
    <source>
        <dbReference type="ARBA" id="ARBA00022692"/>
    </source>
</evidence>
<feature type="transmembrane region" description="Helical" evidence="6">
    <location>
        <begin position="85"/>
        <end position="102"/>
    </location>
</feature>
<keyword evidence="4 6" id="KW-1133">Transmembrane helix</keyword>
<organism evidence="7">
    <name type="scientific">Dictyoglomus thermophilum</name>
    <dbReference type="NCBI Taxonomy" id="14"/>
    <lineage>
        <taxon>Bacteria</taxon>
        <taxon>Pseudomonadati</taxon>
        <taxon>Dictyoglomota</taxon>
        <taxon>Dictyoglomia</taxon>
        <taxon>Dictyoglomales</taxon>
        <taxon>Dictyoglomaceae</taxon>
        <taxon>Dictyoglomus</taxon>
    </lineage>
</organism>
<dbReference type="InterPro" id="IPR012809">
    <property type="entry name" value="ECF_CbiQ"/>
</dbReference>
<feature type="transmembrane region" description="Helical" evidence="6">
    <location>
        <begin position="122"/>
        <end position="140"/>
    </location>
</feature>
<keyword evidence="5 6" id="KW-0472">Membrane</keyword>
<dbReference type="InterPro" id="IPR052770">
    <property type="entry name" value="Cobalt_transport_CbiQ"/>
</dbReference>
<dbReference type="PANTHER" id="PTHR43723:SF1">
    <property type="entry name" value="COBALT TRANSPORT PROTEIN CBIQ"/>
    <property type="match status" value="1"/>
</dbReference>
<comment type="subcellular location">
    <subcellularLocation>
        <location evidence="1">Cell membrane</location>
        <topology evidence="1">Multi-pass membrane protein</topology>
    </subcellularLocation>
</comment>
<evidence type="ECO:0000256" key="4">
    <source>
        <dbReference type="ARBA" id="ARBA00022989"/>
    </source>
</evidence>
<sequence>MNNFIDKTLYELNRLVRDFLFFEVVESPGFWRELKDEIKIIILGLFLISISFIHNLYILILIYFFLLSFVYLLNIRLREFFKRSFGFVLFFTILIVLPYLFFNPENLSMGYSHRGLYVALRLIFRVLISISLVNIIFFTIPWVRIIKGLRILGVPSLIISIIYMTYRYIFFFANLAEDIFLAKKSRTIEFSYKREYSFIGSAIGLLFVKAKMLSEEIWQGMVSRGFSKNFCPVKREKYKAKDFLPVIIEVLLIGALIWIDRRFYLNW</sequence>
<keyword evidence="3 6" id="KW-0812">Transmembrane</keyword>
<dbReference type="InterPro" id="IPR003339">
    <property type="entry name" value="ABC/ECF_trnsptr_transmembrane"/>
</dbReference>
<dbReference type="GO" id="GO:0043190">
    <property type="term" value="C:ATP-binding cassette (ABC) transporter complex"/>
    <property type="evidence" value="ECO:0007669"/>
    <property type="project" value="InterPro"/>
</dbReference>
<evidence type="ECO:0000256" key="2">
    <source>
        <dbReference type="ARBA" id="ARBA00022475"/>
    </source>
</evidence>
<gene>
    <name evidence="7" type="primary">cbiQ</name>
    <name evidence="7" type="ORF">ENU78_08745</name>
</gene>
<feature type="transmembrane region" description="Helical" evidence="6">
    <location>
        <begin position="243"/>
        <end position="259"/>
    </location>
</feature>
<evidence type="ECO:0000256" key="1">
    <source>
        <dbReference type="ARBA" id="ARBA00004651"/>
    </source>
</evidence>
<protein>
    <submittedName>
        <fullName evidence="7">Cobalt ECF transporter T component CbiQ</fullName>
    </submittedName>
</protein>
<evidence type="ECO:0000256" key="5">
    <source>
        <dbReference type="ARBA" id="ARBA00023136"/>
    </source>
</evidence>
<feature type="transmembrane region" description="Helical" evidence="6">
    <location>
        <begin position="152"/>
        <end position="176"/>
    </location>
</feature>
<dbReference type="AlphaFoldDB" id="A0A7V3ZKC2"/>
<dbReference type="GO" id="GO:0006824">
    <property type="term" value="P:cobalt ion transport"/>
    <property type="evidence" value="ECO:0007669"/>
    <property type="project" value="InterPro"/>
</dbReference>
<name>A0A7V3ZKC2_DICTH</name>
<comment type="caution">
    <text evidence="7">The sequence shown here is derived from an EMBL/GenBank/DDBJ whole genome shotgun (WGS) entry which is preliminary data.</text>
</comment>
<accession>A0A7V3ZKC2</accession>
<feature type="transmembrane region" description="Helical" evidence="6">
    <location>
        <begin position="40"/>
        <end position="73"/>
    </location>
</feature>
<reference evidence="7" key="1">
    <citation type="journal article" date="2020" name="mSystems">
        <title>Genome- and Community-Level Interaction Insights into Carbon Utilization and Element Cycling Functions of Hydrothermarchaeota in Hydrothermal Sediment.</title>
        <authorList>
            <person name="Zhou Z."/>
            <person name="Liu Y."/>
            <person name="Xu W."/>
            <person name="Pan J."/>
            <person name="Luo Z.H."/>
            <person name="Li M."/>
        </authorList>
    </citation>
    <scope>NUCLEOTIDE SEQUENCE [LARGE SCALE GENOMIC DNA]</scope>
    <source>
        <strain evidence="7">SpSt-70</strain>
    </source>
</reference>
<dbReference type="CDD" id="cd16914">
    <property type="entry name" value="EcfT"/>
    <property type="match status" value="1"/>
</dbReference>
<dbReference type="EMBL" id="DTDV01000022">
    <property type="protein sequence ID" value="HGK24490.1"/>
    <property type="molecule type" value="Genomic_DNA"/>
</dbReference>
<evidence type="ECO:0000256" key="6">
    <source>
        <dbReference type="SAM" id="Phobius"/>
    </source>
</evidence>